<dbReference type="AlphaFoldDB" id="A0A0E4C8K5"/>
<dbReference type="PANTHER" id="PTHR30570:SF1">
    <property type="entry name" value="PHOSPHATE-BINDING PROTEIN PSTS"/>
    <property type="match status" value="1"/>
</dbReference>
<dbReference type="STRING" id="690567.1420"/>
<comment type="subcellular location">
    <subcellularLocation>
        <location evidence="2 10">Cell membrane</location>
        <topology evidence="2 10">Lipid-anchor</topology>
    </subcellularLocation>
</comment>
<reference evidence="12 13" key="1">
    <citation type="submission" date="2015-03" db="EMBL/GenBank/DDBJ databases">
        <authorList>
            <person name="Murphy D."/>
        </authorList>
    </citation>
    <scope>NUCLEOTIDE SEQUENCE [LARGE SCALE GENOMIC DNA]</scope>
    <source>
        <strain evidence="12 13">OL-4</strain>
    </source>
</reference>
<dbReference type="PANTHER" id="PTHR30570">
    <property type="entry name" value="PERIPLASMIC PHOSPHATE BINDING COMPONENT OF PHOSPHATE ABC TRANSPORTER"/>
    <property type="match status" value="1"/>
</dbReference>
<evidence type="ECO:0000256" key="5">
    <source>
        <dbReference type="ARBA" id="ARBA00022448"/>
    </source>
</evidence>
<dbReference type="RefSeq" id="WP_046497014.1">
    <property type="nucleotide sequence ID" value="NZ_CGIH01000026.1"/>
</dbReference>
<evidence type="ECO:0000313" key="13">
    <source>
        <dbReference type="Proteomes" id="UP000045545"/>
    </source>
</evidence>
<keyword evidence="5 10" id="KW-0813">Transport</keyword>
<evidence type="ECO:0000256" key="4">
    <source>
        <dbReference type="ARBA" id="ARBA00011529"/>
    </source>
</evidence>
<comment type="function">
    <text evidence="1">Part of the ABC transporter complex PstSACB involved in phosphate import.</text>
</comment>
<evidence type="ECO:0000259" key="11">
    <source>
        <dbReference type="Pfam" id="PF12849"/>
    </source>
</evidence>
<dbReference type="SUPFAM" id="SSF53850">
    <property type="entry name" value="Periplasmic binding protein-like II"/>
    <property type="match status" value="1"/>
</dbReference>
<evidence type="ECO:0000256" key="9">
    <source>
        <dbReference type="ARBA" id="ARBA00023288"/>
    </source>
</evidence>
<comment type="subunit">
    <text evidence="4 10">The complex is composed of two ATP-binding proteins (PstB), two transmembrane proteins (PstC and PstA) and a solute-binding protein (PstS).</text>
</comment>
<dbReference type="InterPro" id="IPR050811">
    <property type="entry name" value="Phosphate_ABC_transporter"/>
</dbReference>
<dbReference type="NCBIfam" id="TIGR02136">
    <property type="entry name" value="ptsS_2"/>
    <property type="match status" value="1"/>
</dbReference>
<dbReference type="Pfam" id="PF12849">
    <property type="entry name" value="PBP_like_2"/>
    <property type="match status" value="1"/>
</dbReference>
<keyword evidence="10" id="KW-1003">Cell membrane</keyword>
<dbReference type="EMBL" id="CGIH01000026">
    <property type="protein sequence ID" value="CFX54657.1"/>
    <property type="molecule type" value="Genomic_DNA"/>
</dbReference>
<keyword evidence="7" id="KW-0732">Signal</keyword>
<dbReference type="GO" id="GO:0042301">
    <property type="term" value="F:phosphate ion binding"/>
    <property type="evidence" value="ECO:0007669"/>
    <property type="project" value="UniProtKB-UniRule"/>
</dbReference>
<keyword evidence="8 10" id="KW-0564">Palmitate</keyword>
<organism evidence="12 13">
    <name type="scientific">Syntrophomonas zehnderi OL-4</name>
    <dbReference type="NCBI Taxonomy" id="690567"/>
    <lineage>
        <taxon>Bacteria</taxon>
        <taxon>Bacillati</taxon>
        <taxon>Bacillota</taxon>
        <taxon>Clostridia</taxon>
        <taxon>Eubacteriales</taxon>
        <taxon>Syntrophomonadaceae</taxon>
        <taxon>Syntrophomonas</taxon>
    </lineage>
</organism>
<sequence>MRRKRNVAIVMVGMILILLLAVAGCSQKEGSKSGDDGQGTAKLEGTLTIAGSTSVQPFSEVLAEKFQEKNPGVKVNVQGGGSSQGVEATISGAADIGAVSRDLSDEEKNRAKLTVTPIAIDGVAIVVNPANQVSGLKTEDVKNIYLGNIKNWKEIGGIDAPITVVSREDGSGTRDAFTNIVMNKEDIVKSAIIQNSTGAVKTTVAGDKNAIGYVSMSKVGKDIKALDIDGNQAIEANVKSGTYKLQRPFIYITKDNPQGLAKAFIDFVLSPEGQNIIVEEGAFKIK</sequence>
<proteinExistence type="inferred from homology"/>
<keyword evidence="6 10" id="KW-0592">Phosphate transport</keyword>
<dbReference type="GO" id="GO:0005886">
    <property type="term" value="C:plasma membrane"/>
    <property type="evidence" value="ECO:0007669"/>
    <property type="project" value="UniProtKB-SubCell"/>
</dbReference>
<evidence type="ECO:0000256" key="2">
    <source>
        <dbReference type="ARBA" id="ARBA00004193"/>
    </source>
</evidence>
<evidence type="ECO:0000256" key="10">
    <source>
        <dbReference type="RuleBase" id="RU367119"/>
    </source>
</evidence>
<evidence type="ECO:0000256" key="7">
    <source>
        <dbReference type="ARBA" id="ARBA00022729"/>
    </source>
</evidence>
<dbReference type="CDD" id="cd13653">
    <property type="entry name" value="PBP2_phosphate_like_1"/>
    <property type="match status" value="1"/>
</dbReference>
<dbReference type="Gene3D" id="3.40.190.10">
    <property type="entry name" value="Periplasmic binding protein-like II"/>
    <property type="match status" value="2"/>
</dbReference>
<protein>
    <recommendedName>
        <fullName evidence="10">Phosphate-binding protein</fullName>
    </recommendedName>
</protein>
<dbReference type="PROSITE" id="PS51257">
    <property type="entry name" value="PROKAR_LIPOPROTEIN"/>
    <property type="match status" value="1"/>
</dbReference>
<dbReference type="Proteomes" id="UP000045545">
    <property type="component" value="Unassembled WGS sequence"/>
</dbReference>
<accession>A0A0E4C8K5</accession>
<comment type="similarity">
    <text evidence="3 10">Belongs to the PstS family.</text>
</comment>
<gene>
    <name evidence="12" type="ORF">1420</name>
</gene>
<name>A0A0E4C8K5_9FIRM</name>
<evidence type="ECO:0000256" key="3">
    <source>
        <dbReference type="ARBA" id="ARBA00008725"/>
    </source>
</evidence>
<keyword evidence="10" id="KW-0472">Membrane</keyword>
<evidence type="ECO:0000313" key="12">
    <source>
        <dbReference type="EMBL" id="CFX54657.1"/>
    </source>
</evidence>
<feature type="domain" description="PBP" evidence="11">
    <location>
        <begin position="38"/>
        <end position="272"/>
    </location>
</feature>
<evidence type="ECO:0000256" key="8">
    <source>
        <dbReference type="ARBA" id="ARBA00023139"/>
    </source>
</evidence>
<dbReference type="GO" id="GO:0006817">
    <property type="term" value="P:phosphate ion transport"/>
    <property type="evidence" value="ECO:0007669"/>
    <property type="project" value="UniProtKB-UniRule"/>
</dbReference>
<keyword evidence="13" id="KW-1185">Reference proteome</keyword>
<dbReference type="InterPro" id="IPR024370">
    <property type="entry name" value="PBP_domain"/>
</dbReference>
<dbReference type="InterPro" id="IPR011862">
    <property type="entry name" value="Phos-bd"/>
</dbReference>
<comment type="function">
    <text evidence="10">Involved in the system for phosphate transport across the cytoplasmic membrane.</text>
</comment>
<evidence type="ECO:0000256" key="6">
    <source>
        <dbReference type="ARBA" id="ARBA00022592"/>
    </source>
</evidence>
<keyword evidence="9 10" id="KW-0449">Lipoprotein</keyword>
<evidence type="ECO:0000256" key="1">
    <source>
        <dbReference type="ARBA" id="ARBA00002841"/>
    </source>
</evidence>